<dbReference type="AlphaFoldDB" id="A0A3N0Y282"/>
<feature type="compositionally biased region" description="Basic and acidic residues" evidence="1">
    <location>
        <begin position="97"/>
        <end position="111"/>
    </location>
</feature>
<comment type="caution">
    <text evidence="2">The sequence shown here is derived from an EMBL/GenBank/DDBJ whole genome shotgun (WGS) entry which is preliminary data.</text>
</comment>
<evidence type="ECO:0000313" key="2">
    <source>
        <dbReference type="EMBL" id="ROL27988.1"/>
    </source>
</evidence>
<dbReference type="Proteomes" id="UP000281406">
    <property type="component" value="Unassembled WGS sequence"/>
</dbReference>
<name>A0A3N0Y282_ANAGA</name>
<reference evidence="2 3" key="1">
    <citation type="submission" date="2018-10" db="EMBL/GenBank/DDBJ databases">
        <title>Genome assembly for a Yunnan-Guizhou Plateau 3E fish, Anabarilius grahami (Regan), and its evolutionary and genetic applications.</title>
        <authorList>
            <person name="Jiang W."/>
        </authorList>
    </citation>
    <scope>NUCLEOTIDE SEQUENCE [LARGE SCALE GENOMIC DNA]</scope>
    <source>
        <strain evidence="2">AG-KIZ</strain>
        <tissue evidence="2">Muscle</tissue>
    </source>
</reference>
<dbReference type="EMBL" id="RJVU01053643">
    <property type="protein sequence ID" value="ROL27988.1"/>
    <property type="molecule type" value="Genomic_DNA"/>
</dbReference>
<keyword evidence="3" id="KW-1185">Reference proteome</keyword>
<gene>
    <name evidence="2" type="ORF">DPX16_11118</name>
</gene>
<protein>
    <submittedName>
        <fullName evidence="2">Uncharacterized protein</fullName>
    </submittedName>
</protein>
<feature type="region of interest" description="Disordered" evidence="1">
    <location>
        <begin position="69"/>
        <end position="122"/>
    </location>
</feature>
<organism evidence="2 3">
    <name type="scientific">Anabarilius grahami</name>
    <name type="common">Kanglang fish</name>
    <name type="synonym">Barilius grahami</name>
    <dbReference type="NCBI Taxonomy" id="495550"/>
    <lineage>
        <taxon>Eukaryota</taxon>
        <taxon>Metazoa</taxon>
        <taxon>Chordata</taxon>
        <taxon>Craniata</taxon>
        <taxon>Vertebrata</taxon>
        <taxon>Euteleostomi</taxon>
        <taxon>Actinopterygii</taxon>
        <taxon>Neopterygii</taxon>
        <taxon>Teleostei</taxon>
        <taxon>Ostariophysi</taxon>
        <taxon>Cypriniformes</taxon>
        <taxon>Xenocyprididae</taxon>
        <taxon>Xenocypridinae</taxon>
        <taxon>Xenocypridinae incertae sedis</taxon>
        <taxon>Anabarilius</taxon>
    </lineage>
</organism>
<accession>A0A3N0Y282</accession>
<proteinExistence type="predicted"/>
<sequence>MLTSRTLLTSTYLYPVVHVTPSVSSSPVFYHTSLNEQMRARLPSPGPQGTLLNFKWVLATYGVLCPETSPKSQDGCHSRISSQDGHPLRNSSRHGPRAHEPAPESTDLAKKDRPRPRRPSLNCRLHPGPLNCLLRPGLPNFRYCPACPSCRLHSGLQNQRRPSGLLSCQYLPGFL</sequence>
<evidence type="ECO:0000256" key="1">
    <source>
        <dbReference type="SAM" id="MobiDB-lite"/>
    </source>
</evidence>
<evidence type="ECO:0000313" key="3">
    <source>
        <dbReference type="Proteomes" id="UP000281406"/>
    </source>
</evidence>